<organism evidence="3 4">
    <name type="scientific">Chloroflexus islandicus</name>
    <dbReference type="NCBI Taxonomy" id="1707952"/>
    <lineage>
        <taxon>Bacteria</taxon>
        <taxon>Bacillati</taxon>
        <taxon>Chloroflexota</taxon>
        <taxon>Chloroflexia</taxon>
        <taxon>Chloroflexales</taxon>
        <taxon>Chloroflexineae</taxon>
        <taxon>Chloroflexaceae</taxon>
        <taxon>Chloroflexus</taxon>
    </lineage>
</organism>
<dbReference type="SMART" id="SM00893">
    <property type="entry name" value="ETF"/>
    <property type="match status" value="1"/>
</dbReference>
<dbReference type="Proteomes" id="UP000078287">
    <property type="component" value="Unassembled WGS sequence"/>
</dbReference>
<evidence type="ECO:0000313" key="3">
    <source>
        <dbReference type="EMBL" id="OAN46807.1"/>
    </source>
</evidence>
<dbReference type="InterPro" id="IPR014730">
    <property type="entry name" value="ETF_a/b_N"/>
</dbReference>
<gene>
    <name evidence="3" type="ORF">A6A03_11645</name>
</gene>
<dbReference type="OrthoDB" id="9804960at2"/>
<dbReference type="RefSeq" id="WP_066785333.1">
    <property type="nucleotide sequence ID" value="NZ_LWQS01000042.1"/>
</dbReference>
<dbReference type="PIRSF" id="PIRSF000090">
    <property type="entry name" value="Beta-ETF"/>
    <property type="match status" value="1"/>
</dbReference>
<reference evidence="3 4" key="1">
    <citation type="submission" date="2016-04" db="EMBL/GenBank/DDBJ databases">
        <title>Chloroflexus islandicus sp. nov., a thermophilic filamentous anoxygenic phototrophic bacterium from geyser Strokkur (Iceland).</title>
        <authorList>
            <person name="Gaisin V.A."/>
            <person name="Kalashnikov A.M."/>
            <person name="Sukhacheva M.V."/>
            <person name="Grouzdev D.S."/>
            <person name="Ivanov T.M."/>
            <person name="Kuznetsov B."/>
            <person name="Gorlenko V.M."/>
        </authorList>
    </citation>
    <scope>NUCLEOTIDE SEQUENCE [LARGE SCALE GENOMIC DNA]</scope>
    <source>
        <strain evidence="4">isl-2</strain>
    </source>
</reference>
<sequence length="259" mass="28116">MHIVVCLKQVPRDNSVKIRPDLTIDAEGIEKIINLFDEYALEEGIRWNEQHGGKVTALSIGTSEWVEQLRRALAMGATDALLLSDPAFAQLDTIAAARVAAAAIRKLGDVDLVITGRNSTDDESGAFAPALARLLGWPQLTYVGKVLELQPGGTVKVERHLESVIETVACRLPAVMSVIKDINEPRYPSLLKIKRVAKVEPPVWTAADLGLSTADLTPAAQLAERVPPPPRPKGEMIDGPDAAAKVRKLVDKLLEYQVI</sequence>
<dbReference type="InterPro" id="IPR014729">
    <property type="entry name" value="Rossmann-like_a/b/a_fold"/>
</dbReference>
<dbReference type="STRING" id="1707952.A6A03_11645"/>
<name>A0A178MF91_9CHLR</name>
<dbReference type="Pfam" id="PF01012">
    <property type="entry name" value="ETF"/>
    <property type="match status" value="1"/>
</dbReference>
<dbReference type="AlphaFoldDB" id="A0A178MF91"/>
<dbReference type="Gene3D" id="3.40.50.620">
    <property type="entry name" value="HUPs"/>
    <property type="match status" value="1"/>
</dbReference>
<evidence type="ECO:0000313" key="4">
    <source>
        <dbReference type="Proteomes" id="UP000078287"/>
    </source>
</evidence>
<protein>
    <recommendedName>
        <fullName evidence="1">Electron transfer flavoprotein small subunit</fullName>
    </recommendedName>
</protein>
<dbReference type="CDD" id="cd01714">
    <property type="entry name" value="ETF_beta"/>
    <property type="match status" value="1"/>
</dbReference>
<accession>A0A178MF91</accession>
<dbReference type="InterPro" id="IPR033948">
    <property type="entry name" value="ETF_beta_N"/>
</dbReference>
<evidence type="ECO:0000259" key="2">
    <source>
        <dbReference type="SMART" id="SM00893"/>
    </source>
</evidence>
<proteinExistence type="predicted"/>
<dbReference type="EMBL" id="LWQS01000042">
    <property type="protein sequence ID" value="OAN46807.1"/>
    <property type="molecule type" value="Genomic_DNA"/>
</dbReference>
<dbReference type="GO" id="GO:0009055">
    <property type="term" value="F:electron transfer activity"/>
    <property type="evidence" value="ECO:0007669"/>
    <property type="project" value="InterPro"/>
</dbReference>
<comment type="caution">
    <text evidence="3">The sequence shown here is derived from an EMBL/GenBank/DDBJ whole genome shotgun (WGS) entry which is preliminary data.</text>
</comment>
<dbReference type="PANTHER" id="PTHR21294:SF17">
    <property type="entry name" value="PROTEIN FIXA"/>
    <property type="match status" value="1"/>
</dbReference>
<evidence type="ECO:0000256" key="1">
    <source>
        <dbReference type="ARBA" id="ARBA00042002"/>
    </source>
</evidence>
<dbReference type="PANTHER" id="PTHR21294">
    <property type="entry name" value="ELECTRON TRANSFER FLAVOPROTEIN BETA-SUBUNIT"/>
    <property type="match status" value="1"/>
</dbReference>
<feature type="domain" description="Electron transfer flavoprotein alpha/beta-subunit N-terminal" evidence="2">
    <location>
        <begin position="21"/>
        <end position="213"/>
    </location>
</feature>
<keyword evidence="4" id="KW-1185">Reference proteome</keyword>
<dbReference type="SUPFAM" id="SSF52402">
    <property type="entry name" value="Adenine nucleotide alpha hydrolases-like"/>
    <property type="match status" value="1"/>
</dbReference>
<dbReference type="InterPro" id="IPR012255">
    <property type="entry name" value="ETF_b"/>
</dbReference>